<keyword evidence="2" id="KW-1185">Reference proteome</keyword>
<name>A0A934RGY6_9BACT</name>
<dbReference type="AlphaFoldDB" id="A0A934RGY6"/>
<sequence>MSDFITPAEAKARGFDPATVSQYETIERAREEALQLIPEIEVAFEGVPRPQTTLSVAKGYDDEWDLSAERIEELRSRDPESVWQDVPDQSMEARQEYFTFSDPPGWLFYLPAFMCHYLRNFPDDGWDAVYQACQRKTHFDLLNEAQIQCVDSFLELCGRHQLRR</sequence>
<organism evidence="1 2">
    <name type="scientific">Haloferula rosea</name>
    <dbReference type="NCBI Taxonomy" id="490093"/>
    <lineage>
        <taxon>Bacteria</taxon>
        <taxon>Pseudomonadati</taxon>
        <taxon>Verrucomicrobiota</taxon>
        <taxon>Verrucomicrobiia</taxon>
        <taxon>Verrucomicrobiales</taxon>
        <taxon>Verrucomicrobiaceae</taxon>
        <taxon>Haloferula</taxon>
    </lineage>
</organism>
<dbReference type="InterPro" id="IPR046560">
    <property type="entry name" value="DUF6714"/>
</dbReference>
<evidence type="ECO:0000313" key="1">
    <source>
        <dbReference type="EMBL" id="MBK1829031.1"/>
    </source>
</evidence>
<protein>
    <submittedName>
        <fullName evidence="1">Uncharacterized protein</fullName>
    </submittedName>
</protein>
<reference evidence="1" key="1">
    <citation type="submission" date="2021-01" db="EMBL/GenBank/DDBJ databases">
        <title>Modified the classification status of verrucomicrobia.</title>
        <authorList>
            <person name="Feng X."/>
        </authorList>
    </citation>
    <scope>NUCLEOTIDE SEQUENCE</scope>
    <source>
        <strain evidence="1">KCTC 22201</strain>
    </source>
</reference>
<dbReference type="Proteomes" id="UP000658278">
    <property type="component" value="Unassembled WGS sequence"/>
</dbReference>
<gene>
    <name evidence="1" type="ORF">JIN81_18490</name>
</gene>
<dbReference type="EMBL" id="JAENII010000027">
    <property type="protein sequence ID" value="MBK1829031.1"/>
    <property type="molecule type" value="Genomic_DNA"/>
</dbReference>
<evidence type="ECO:0000313" key="2">
    <source>
        <dbReference type="Proteomes" id="UP000658278"/>
    </source>
</evidence>
<dbReference type="RefSeq" id="WP_200283497.1">
    <property type="nucleotide sequence ID" value="NZ_JAENII010000027.1"/>
</dbReference>
<comment type="caution">
    <text evidence="1">The sequence shown here is derived from an EMBL/GenBank/DDBJ whole genome shotgun (WGS) entry which is preliminary data.</text>
</comment>
<dbReference type="Pfam" id="PF20461">
    <property type="entry name" value="DUF6714"/>
    <property type="match status" value="1"/>
</dbReference>
<accession>A0A934RGY6</accession>
<proteinExistence type="predicted"/>